<feature type="transmembrane region" description="Helical" evidence="7">
    <location>
        <begin position="245"/>
        <end position="263"/>
    </location>
</feature>
<evidence type="ECO:0000256" key="5">
    <source>
        <dbReference type="ARBA" id="ARBA00023136"/>
    </source>
</evidence>
<feature type="transmembrane region" description="Helical" evidence="7">
    <location>
        <begin position="382"/>
        <end position="405"/>
    </location>
</feature>
<evidence type="ECO:0000256" key="3">
    <source>
        <dbReference type="ARBA" id="ARBA00022692"/>
    </source>
</evidence>
<evidence type="ECO:0000256" key="6">
    <source>
        <dbReference type="SAM" id="MobiDB-lite"/>
    </source>
</evidence>
<dbReference type="InterPro" id="IPR004869">
    <property type="entry name" value="MMPL_dom"/>
</dbReference>
<feature type="transmembrane region" description="Helical" evidence="7">
    <location>
        <begin position="290"/>
        <end position="313"/>
    </location>
</feature>
<organism evidence="9 10">
    <name type="scientific">Streptomyces turgidiscabies (strain Car8)</name>
    <dbReference type="NCBI Taxonomy" id="698760"/>
    <lineage>
        <taxon>Bacteria</taxon>
        <taxon>Bacillati</taxon>
        <taxon>Actinomycetota</taxon>
        <taxon>Actinomycetes</taxon>
        <taxon>Kitasatosporales</taxon>
        <taxon>Streptomycetaceae</taxon>
        <taxon>Streptomyces</taxon>
    </lineage>
</organism>
<dbReference type="GO" id="GO:0005886">
    <property type="term" value="C:plasma membrane"/>
    <property type="evidence" value="ECO:0007669"/>
    <property type="project" value="UniProtKB-SubCell"/>
</dbReference>
<dbReference type="PATRIC" id="fig|698760.3.peg.7410"/>
<feature type="transmembrane region" description="Helical" evidence="7">
    <location>
        <begin position="571"/>
        <end position="594"/>
    </location>
</feature>
<proteinExistence type="predicted"/>
<feature type="transmembrane region" description="Helical" evidence="7">
    <location>
        <begin position="692"/>
        <end position="715"/>
    </location>
</feature>
<feature type="transmembrane region" description="Helical" evidence="7">
    <location>
        <begin position="614"/>
        <end position="635"/>
    </location>
</feature>
<feature type="domain" description="SSD" evidence="8">
    <location>
        <begin position="210"/>
        <end position="341"/>
    </location>
</feature>
<evidence type="ECO:0000313" key="9">
    <source>
        <dbReference type="EMBL" id="ELP63700.1"/>
    </source>
</evidence>
<evidence type="ECO:0000256" key="1">
    <source>
        <dbReference type="ARBA" id="ARBA00004651"/>
    </source>
</evidence>
<accession>L7EZC8</accession>
<feature type="transmembrane region" description="Helical" evidence="7">
    <location>
        <begin position="656"/>
        <end position="680"/>
    </location>
</feature>
<sequence length="756" mass="79128">MGNGETRVRGIAARAGGWSARHRWAAVGIWVLFVVLAMGLGSAAGSVKVKESDQLGGETHTAAKIIEDAGIDEPASETVLIQAKDTGVKATDTAFRAAVTDVMKAVDGTGKVTDVQSPYDTNTLSKDGHSALVQFDMRGDADTAGDRVEPVLKAVAEVQKDHSELRIEEIGGASMNKTFDDAFGDDFKKAELSAVPVALGILLIAFGALVAALLPVALAITAIMATMGLMGIVSHIQPMDDTASSVMLLVGLAVGVDYCLFYLRREREERAAGRSPEAALRIAAATSGRAIIVSGVTVCVAMAGMLFTGLATFEAMGLASLMVVAVAMVGSVTVLPALLSLLGERVEKGRIPFLHPDKRRKNDGRGKGNGESRFWTAVLKVVLARPAVSLVVAAGALLAVAAPALGMKTQNLTLDQEFGDSLPIVGTYNRVNDAFPGGSDPAEVIVKAKDINAADVKSALADFRALAISSGASRGPVDIKLHDAENIAFVYVPLVGGSDLDKAGESLDKLRDEVRPATLGKVDGLSAPITGQVAGSKDFNDQLAGAVAPVFAFVVVFAFLLMLLSFRSLTIAITSIVLNLLSVGAAYGILVAVFQHGWGASLVGAEGVGAIITWLPLFLFVILFGLSMDYHVFVVSRIREARLRGRTTKDAIQHGVVTTAGVVTSAAVIMVAVFAIFGTLSMQSMKQMGVGLAAAVLIDATIIRGVLLPAVMALLGERNWYFPKWLNRLPDLTHDEATETLSSPPPPAVEGERVGV</sequence>
<dbReference type="PROSITE" id="PS50156">
    <property type="entry name" value="SSD"/>
    <property type="match status" value="1"/>
</dbReference>
<dbReference type="GeneID" id="97402389"/>
<evidence type="ECO:0000256" key="7">
    <source>
        <dbReference type="SAM" id="Phobius"/>
    </source>
</evidence>
<feature type="transmembrane region" description="Helical" evidence="7">
    <location>
        <begin position="319"/>
        <end position="342"/>
    </location>
</feature>
<feature type="transmembrane region" description="Helical" evidence="7">
    <location>
        <begin position="197"/>
        <end position="225"/>
    </location>
</feature>
<keyword evidence="5 7" id="KW-0472">Membrane</keyword>
<dbReference type="EMBL" id="AEJB01000508">
    <property type="protein sequence ID" value="ELP63700.1"/>
    <property type="molecule type" value="Genomic_DNA"/>
</dbReference>
<dbReference type="PANTHER" id="PTHR33406:SF13">
    <property type="entry name" value="MEMBRANE PROTEIN YDFJ"/>
    <property type="match status" value="1"/>
</dbReference>
<evidence type="ECO:0000256" key="2">
    <source>
        <dbReference type="ARBA" id="ARBA00022475"/>
    </source>
</evidence>
<dbReference type="InterPro" id="IPR000731">
    <property type="entry name" value="SSD"/>
</dbReference>
<dbReference type="PANTHER" id="PTHR33406">
    <property type="entry name" value="MEMBRANE PROTEIN MJ1562-RELATED"/>
    <property type="match status" value="1"/>
</dbReference>
<gene>
    <name evidence="9" type="ORF">STRTUCAR8_08427</name>
</gene>
<name>L7EZC8_STRT8</name>
<evidence type="ECO:0000313" key="10">
    <source>
        <dbReference type="Proteomes" id="UP000010931"/>
    </source>
</evidence>
<comment type="caution">
    <text evidence="9">The sequence shown here is derived from an EMBL/GenBank/DDBJ whole genome shotgun (WGS) entry which is preliminary data.</text>
</comment>
<dbReference type="RefSeq" id="WP_006381312.1">
    <property type="nucleotide sequence ID" value="NZ_AEJB01000508.1"/>
</dbReference>
<comment type="subcellular location">
    <subcellularLocation>
        <location evidence="1">Cell membrane</location>
        <topology evidence="1">Multi-pass membrane protein</topology>
    </subcellularLocation>
</comment>
<keyword evidence="4 7" id="KW-1133">Transmembrane helix</keyword>
<dbReference type="InterPro" id="IPR050545">
    <property type="entry name" value="Mycobact_MmpL"/>
</dbReference>
<feature type="region of interest" description="Disordered" evidence="6">
    <location>
        <begin position="736"/>
        <end position="756"/>
    </location>
</feature>
<dbReference type="Gene3D" id="1.20.1640.10">
    <property type="entry name" value="Multidrug efflux transporter AcrB transmembrane domain"/>
    <property type="match status" value="2"/>
</dbReference>
<evidence type="ECO:0000256" key="4">
    <source>
        <dbReference type="ARBA" id="ARBA00022989"/>
    </source>
</evidence>
<protein>
    <submittedName>
        <fullName evidence="9">MMPL family protein</fullName>
    </submittedName>
</protein>
<dbReference type="Proteomes" id="UP000010931">
    <property type="component" value="Unassembled WGS sequence"/>
</dbReference>
<dbReference type="AlphaFoldDB" id="L7EZC8"/>
<feature type="transmembrane region" description="Helical" evidence="7">
    <location>
        <begin position="24"/>
        <end position="44"/>
    </location>
</feature>
<keyword evidence="10" id="KW-1185">Reference proteome</keyword>
<dbReference type="SUPFAM" id="SSF82866">
    <property type="entry name" value="Multidrug efflux transporter AcrB transmembrane domain"/>
    <property type="match status" value="2"/>
</dbReference>
<dbReference type="Pfam" id="PF03176">
    <property type="entry name" value="MMPL"/>
    <property type="match status" value="2"/>
</dbReference>
<feature type="transmembrane region" description="Helical" evidence="7">
    <location>
        <begin position="543"/>
        <end position="564"/>
    </location>
</feature>
<keyword evidence="2" id="KW-1003">Cell membrane</keyword>
<reference evidence="9 10" key="1">
    <citation type="journal article" date="2011" name="Plasmid">
        <title>Streptomyces turgidiscabies Car8 contains a modular pathogenicity island that shares virulence genes with other actinobacterial plant pathogens.</title>
        <authorList>
            <person name="Huguet-Tapia J.C."/>
            <person name="Badger J.H."/>
            <person name="Loria R."/>
            <person name="Pettis G.S."/>
        </authorList>
    </citation>
    <scope>NUCLEOTIDE SEQUENCE [LARGE SCALE GENOMIC DNA]</scope>
    <source>
        <strain evidence="9 10">Car8</strain>
    </source>
</reference>
<dbReference type="STRING" id="85558.T45_02676"/>
<keyword evidence="3 7" id="KW-0812">Transmembrane</keyword>
<evidence type="ECO:0000259" key="8">
    <source>
        <dbReference type="PROSITE" id="PS50156"/>
    </source>
</evidence>